<reference evidence="8 9" key="1">
    <citation type="journal article" date="2012" name="Stand. Genomic Sci.">
        <title>Complete genome sequence of the facultatively chemolithoautotrophic and methylotrophic alpha Proteobacterium Starkeya novella type strain (ATCC 8093(T)).</title>
        <authorList>
            <person name="Kappler U."/>
            <person name="Davenport K."/>
            <person name="Beatson S."/>
            <person name="Lucas S."/>
            <person name="Lapidus A."/>
            <person name="Copeland A."/>
            <person name="Berry K.W."/>
            <person name="Glavina Del Rio T."/>
            <person name="Hammon N."/>
            <person name="Dalin E."/>
            <person name="Tice H."/>
            <person name="Pitluck S."/>
            <person name="Richardson P."/>
            <person name="Bruce D."/>
            <person name="Goodwin L.A."/>
            <person name="Han C."/>
            <person name="Tapia R."/>
            <person name="Detter J.C."/>
            <person name="Chang Y.J."/>
            <person name="Jeffries C.D."/>
            <person name="Land M."/>
            <person name="Hauser L."/>
            <person name="Kyrpides N.C."/>
            <person name="Goker M."/>
            <person name="Ivanova N."/>
            <person name="Klenk H.P."/>
            <person name="Woyke T."/>
        </authorList>
    </citation>
    <scope>NUCLEOTIDE SEQUENCE [LARGE SCALE GENOMIC DNA]</scope>
    <source>
        <strain evidence="9">ATCC 8093 / DSM 506 / JCM 20403 / CCM 1077 / IAM 12100 / NBRC 12443 / NCIMB 10456</strain>
    </source>
</reference>
<feature type="binding site" evidence="5">
    <location>
        <position position="151"/>
    </location>
    <ligand>
        <name>substrate</name>
    </ligand>
</feature>
<keyword evidence="3" id="KW-0560">Oxidoreductase</keyword>
<evidence type="ECO:0000313" key="8">
    <source>
        <dbReference type="EMBL" id="ADH91104.1"/>
    </source>
</evidence>
<evidence type="ECO:0000256" key="5">
    <source>
        <dbReference type="PIRSR" id="PIRSR604574-1"/>
    </source>
</evidence>
<feature type="binding site" evidence="5">
    <location>
        <position position="63"/>
    </location>
    <ligand>
        <name>substrate</name>
    </ligand>
</feature>
<organism evidence="8 9">
    <name type="scientific">Ancylobacter novellus (strain ATCC 8093 / DSM 506 / JCM 20403 / CCM 1077 / IAM 12100 / NBRC 12443 / NCIMB 10456)</name>
    <name type="common">Starkeya novella</name>
    <dbReference type="NCBI Taxonomy" id="639283"/>
    <lineage>
        <taxon>Bacteria</taxon>
        <taxon>Pseudomonadati</taxon>
        <taxon>Pseudomonadota</taxon>
        <taxon>Alphaproteobacteria</taxon>
        <taxon>Hyphomicrobiales</taxon>
        <taxon>Xanthobacteraceae</taxon>
        <taxon>Ancylobacter</taxon>
    </lineage>
</organism>
<evidence type="ECO:0000256" key="6">
    <source>
        <dbReference type="PIRSR" id="PIRSR604574-2"/>
    </source>
</evidence>
<dbReference type="EMBL" id="CP002026">
    <property type="protein sequence ID" value="ADH91104.1"/>
    <property type="molecule type" value="Genomic_DNA"/>
</dbReference>
<keyword evidence="9" id="KW-1185">Reference proteome</keyword>
<proteinExistence type="predicted"/>
<dbReference type="PROSITE" id="PS51471">
    <property type="entry name" value="FE2OG_OXY"/>
    <property type="match status" value="1"/>
</dbReference>
<feature type="domain" description="Fe2OG dioxygenase" evidence="7">
    <location>
        <begin position="103"/>
        <end position="204"/>
    </location>
</feature>
<dbReference type="Proteomes" id="UP000006633">
    <property type="component" value="Chromosome"/>
</dbReference>
<evidence type="ECO:0000259" key="7">
    <source>
        <dbReference type="PROSITE" id="PS51471"/>
    </source>
</evidence>
<accession>D6ZYY5</accession>
<dbReference type="STRING" id="639283.Snov_3834"/>
<name>D6ZYY5_ANCN5</name>
<feature type="binding site" evidence="6">
    <location>
        <position position="121"/>
    </location>
    <ligand>
        <name>Fe cation</name>
        <dbReference type="ChEBI" id="CHEBI:24875"/>
        <note>catalytic</note>
    </ligand>
</feature>
<dbReference type="PANTHER" id="PTHR16557">
    <property type="entry name" value="ALKYLATED DNA REPAIR PROTEIN ALKB-RELATED"/>
    <property type="match status" value="1"/>
</dbReference>
<feature type="binding site" evidence="5">
    <location>
        <begin position="110"/>
        <end position="112"/>
    </location>
    <ligand>
        <name>2-oxoglutarate</name>
        <dbReference type="ChEBI" id="CHEBI:16810"/>
    </ligand>
</feature>
<evidence type="ECO:0000256" key="3">
    <source>
        <dbReference type="ARBA" id="ARBA00023002"/>
    </source>
</evidence>
<sequence length="214" mass="23390">MTAAVEIVPGCLYWPGWLDRPAQEALAEELRQVLAGAPLFTPRMPRTGKPFSVRMSNCGPLGWVSDETGYRYQPTHPETGKPWPPMPDMLLKAWDALAGSPLQPEACLINWYAPGTRMGLHQDRDEEEFAAPVLSLSLGDTALFRVGGTSRKDPTRSIRLASGDALLLSGPARLAFHGIDRILPDTSTLLKQSGRINLTLRRVHPGATSEIPPC</sequence>
<dbReference type="SUPFAM" id="SSF51197">
    <property type="entry name" value="Clavaminate synthase-like"/>
    <property type="match status" value="1"/>
</dbReference>
<dbReference type="Pfam" id="PF13532">
    <property type="entry name" value="2OG-FeII_Oxy_2"/>
    <property type="match status" value="1"/>
</dbReference>
<evidence type="ECO:0000313" key="9">
    <source>
        <dbReference type="Proteomes" id="UP000006633"/>
    </source>
</evidence>
<dbReference type="InterPro" id="IPR004574">
    <property type="entry name" value="Alkb"/>
</dbReference>
<dbReference type="Gene3D" id="2.60.120.590">
    <property type="entry name" value="Alpha-ketoglutarate-dependent dioxygenase AlkB-like"/>
    <property type="match status" value="1"/>
</dbReference>
<feature type="binding site" evidence="6">
    <location>
        <position position="177"/>
    </location>
    <ligand>
        <name>Fe cation</name>
        <dbReference type="ChEBI" id="CHEBI:24875"/>
        <note>catalytic</note>
    </ligand>
</feature>
<dbReference type="InterPro" id="IPR005123">
    <property type="entry name" value="Oxoglu/Fe-dep_dioxygenase_dom"/>
</dbReference>
<feature type="binding site" evidence="5">
    <location>
        <begin position="195"/>
        <end position="201"/>
    </location>
    <ligand>
        <name>2-oxoglutarate</name>
        <dbReference type="ChEBI" id="CHEBI:16810"/>
    </ligand>
</feature>
<dbReference type="GO" id="GO:0008198">
    <property type="term" value="F:ferrous iron binding"/>
    <property type="evidence" value="ECO:0007669"/>
    <property type="project" value="TreeGrafter"/>
</dbReference>
<dbReference type="GO" id="GO:0035515">
    <property type="term" value="F:oxidative RNA demethylase activity"/>
    <property type="evidence" value="ECO:0007669"/>
    <property type="project" value="TreeGrafter"/>
</dbReference>
<gene>
    <name evidence="8" type="ordered locus">Snov_3834</name>
</gene>
<keyword evidence="2" id="KW-0223">Dioxygenase</keyword>
<dbReference type="InterPro" id="IPR027450">
    <property type="entry name" value="AlkB-like"/>
</dbReference>
<keyword evidence="4 6" id="KW-0408">Iron</keyword>
<comment type="cofactor">
    <cofactor evidence="6">
        <name>Fe(2+)</name>
        <dbReference type="ChEBI" id="CHEBI:29033"/>
    </cofactor>
    <text evidence="6">Binds 1 Fe(2+) ion per subunit.</text>
</comment>
<dbReference type="RefSeq" id="WP_013168605.1">
    <property type="nucleotide sequence ID" value="NC_014217.1"/>
</dbReference>
<protein>
    <submittedName>
        <fullName evidence="8">2OG-Fe(II) oxygenase</fullName>
    </submittedName>
</protein>
<dbReference type="GO" id="GO:0005737">
    <property type="term" value="C:cytoplasm"/>
    <property type="evidence" value="ECO:0007669"/>
    <property type="project" value="TreeGrafter"/>
</dbReference>
<evidence type="ECO:0000256" key="2">
    <source>
        <dbReference type="ARBA" id="ARBA00022964"/>
    </source>
</evidence>
<evidence type="ECO:0000256" key="1">
    <source>
        <dbReference type="ARBA" id="ARBA00022723"/>
    </source>
</evidence>
<dbReference type="PANTHER" id="PTHR16557:SF2">
    <property type="entry name" value="NUCLEIC ACID DIOXYGENASE ALKBH1"/>
    <property type="match status" value="1"/>
</dbReference>
<keyword evidence="1 6" id="KW-0479">Metal-binding</keyword>
<feature type="binding site" evidence="5">
    <location>
        <position position="125"/>
    </location>
    <ligand>
        <name>substrate</name>
    </ligand>
</feature>
<dbReference type="AlphaFoldDB" id="D6ZYY5"/>
<dbReference type="HOGENOM" id="CLU_039677_1_0_5"/>
<dbReference type="GO" id="GO:0035513">
    <property type="term" value="P:oxidative RNA demethylation"/>
    <property type="evidence" value="ECO:0007669"/>
    <property type="project" value="TreeGrafter"/>
</dbReference>
<dbReference type="GO" id="GO:0035516">
    <property type="term" value="F:broad specificity oxidative DNA demethylase activity"/>
    <property type="evidence" value="ECO:0007669"/>
    <property type="project" value="TreeGrafter"/>
</dbReference>
<evidence type="ECO:0000256" key="4">
    <source>
        <dbReference type="ARBA" id="ARBA00023004"/>
    </source>
</evidence>
<dbReference type="eggNOG" id="COG3145">
    <property type="taxonomic scope" value="Bacteria"/>
</dbReference>
<feature type="binding site" evidence="6">
    <location>
        <position position="123"/>
    </location>
    <ligand>
        <name>Fe cation</name>
        <dbReference type="ChEBI" id="CHEBI:24875"/>
        <note>catalytic</note>
    </ligand>
</feature>
<feature type="binding site" evidence="5">
    <location>
        <begin position="70"/>
        <end position="72"/>
    </location>
    <ligand>
        <name>substrate</name>
    </ligand>
</feature>
<dbReference type="KEGG" id="sno:Snov_3834"/>
<dbReference type="OrthoDB" id="9796932at2"/>
<dbReference type="InterPro" id="IPR037151">
    <property type="entry name" value="AlkB-like_sf"/>
</dbReference>